<feature type="non-terminal residue" evidence="2">
    <location>
        <position position="1"/>
    </location>
</feature>
<organism evidence="2 3">
    <name type="scientific">Mucuna pruriens</name>
    <name type="common">Velvet bean</name>
    <name type="synonym">Dolichos pruriens</name>
    <dbReference type="NCBI Taxonomy" id="157652"/>
    <lineage>
        <taxon>Eukaryota</taxon>
        <taxon>Viridiplantae</taxon>
        <taxon>Streptophyta</taxon>
        <taxon>Embryophyta</taxon>
        <taxon>Tracheophyta</taxon>
        <taxon>Spermatophyta</taxon>
        <taxon>Magnoliopsida</taxon>
        <taxon>eudicotyledons</taxon>
        <taxon>Gunneridae</taxon>
        <taxon>Pentapetalae</taxon>
        <taxon>rosids</taxon>
        <taxon>fabids</taxon>
        <taxon>Fabales</taxon>
        <taxon>Fabaceae</taxon>
        <taxon>Papilionoideae</taxon>
        <taxon>50 kb inversion clade</taxon>
        <taxon>NPAAA clade</taxon>
        <taxon>indigoferoid/millettioid clade</taxon>
        <taxon>Phaseoleae</taxon>
        <taxon>Mucuna</taxon>
    </lineage>
</organism>
<name>A0A371GMD3_MUCPR</name>
<accession>A0A371GMD3</accession>
<comment type="caution">
    <text evidence="2">The sequence shown here is derived from an EMBL/GenBank/DDBJ whole genome shotgun (WGS) entry which is preliminary data.</text>
</comment>
<dbReference type="OrthoDB" id="1194186at2759"/>
<feature type="region of interest" description="Disordered" evidence="1">
    <location>
        <begin position="50"/>
        <end position="91"/>
    </location>
</feature>
<evidence type="ECO:0008006" key="4">
    <source>
        <dbReference type="Google" id="ProtNLM"/>
    </source>
</evidence>
<dbReference type="EMBL" id="QJKJ01005057">
    <property type="protein sequence ID" value="RDX91684.1"/>
    <property type="molecule type" value="Genomic_DNA"/>
</dbReference>
<dbReference type="PANTHER" id="PTHR35046:SF9">
    <property type="entry name" value="RNA-DIRECTED DNA POLYMERASE"/>
    <property type="match status" value="1"/>
</dbReference>
<gene>
    <name evidence="2" type="ORF">CR513_26293</name>
</gene>
<protein>
    <recommendedName>
        <fullName evidence="4">CCHC-type domain-containing protein</fullName>
    </recommendedName>
</protein>
<feature type="region of interest" description="Disordered" evidence="1">
    <location>
        <begin position="120"/>
        <end position="144"/>
    </location>
</feature>
<proteinExistence type="predicted"/>
<reference evidence="2" key="1">
    <citation type="submission" date="2018-05" db="EMBL/GenBank/DDBJ databases">
        <title>Draft genome of Mucuna pruriens seed.</title>
        <authorList>
            <person name="Nnadi N.E."/>
            <person name="Vos R."/>
            <person name="Hasami M.H."/>
            <person name="Devisetty U.K."/>
            <person name="Aguiy J.C."/>
        </authorList>
    </citation>
    <scope>NUCLEOTIDE SEQUENCE [LARGE SCALE GENOMIC DNA]</scope>
    <source>
        <strain evidence="2">JCA_2017</strain>
    </source>
</reference>
<feature type="compositionally biased region" description="Basic and acidic residues" evidence="1">
    <location>
        <begin position="63"/>
        <end position="86"/>
    </location>
</feature>
<sequence>MRAQIVESREATMARFLHGLNREIQDIVEVQYYTTLEELVHKATKVELQLKKRHMSRKPYPSDSKRGKERESPRKDKIPKDQKEGRVLPPPSSSKCFTCLGKGHIDSQCLNKRTMVMRKNRKVESESCQRESTSSSMIESSSDHSHYEGELLMVRRLMKEARRQRENNFHSRCLVLEKQCSTIINGRNSLNVDSSRLTQSEEIVVDGQVLLTFTLANYVDEVMCDVVPMEATHILLGRP</sequence>
<dbReference type="AlphaFoldDB" id="A0A371GMD3"/>
<dbReference type="PANTHER" id="PTHR35046">
    <property type="entry name" value="ZINC KNUCKLE (CCHC-TYPE) FAMILY PROTEIN"/>
    <property type="match status" value="1"/>
</dbReference>
<keyword evidence="3" id="KW-1185">Reference proteome</keyword>
<evidence type="ECO:0000313" key="3">
    <source>
        <dbReference type="Proteomes" id="UP000257109"/>
    </source>
</evidence>
<evidence type="ECO:0000313" key="2">
    <source>
        <dbReference type="EMBL" id="RDX91684.1"/>
    </source>
</evidence>
<dbReference type="Proteomes" id="UP000257109">
    <property type="component" value="Unassembled WGS sequence"/>
</dbReference>
<evidence type="ECO:0000256" key="1">
    <source>
        <dbReference type="SAM" id="MobiDB-lite"/>
    </source>
</evidence>
<feature type="compositionally biased region" description="Low complexity" evidence="1">
    <location>
        <begin position="130"/>
        <end position="140"/>
    </location>
</feature>